<evidence type="ECO:0000256" key="5">
    <source>
        <dbReference type="SAM" id="Phobius"/>
    </source>
</evidence>
<feature type="region of interest" description="Disordered" evidence="4">
    <location>
        <begin position="561"/>
        <end position="594"/>
    </location>
</feature>
<evidence type="ECO:0000256" key="3">
    <source>
        <dbReference type="PROSITE-ProRule" id="PRU00284"/>
    </source>
</evidence>
<dbReference type="PANTHER" id="PTHR32089">
    <property type="entry name" value="METHYL-ACCEPTING CHEMOTAXIS PROTEIN MCPB"/>
    <property type="match status" value="1"/>
</dbReference>
<evidence type="ECO:0000256" key="1">
    <source>
        <dbReference type="ARBA" id="ARBA00023224"/>
    </source>
</evidence>
<dbReference type="SMART" id="SM00283">
    <property type="entry name" value="MA"/>
    <property type="match status" value="1"/>
</dbReference>
<dbReference type="GO" id="GO:0006935">
    <property type="term" value="P:chemotaxis"/>
    <property type="evidence" value="ECO:0007669"/>
    <property type="project" value="InterPro"/>
</dbReference>
<keyword evidence="5" id="KW-0472">Membrane</keyword>
<dbReference type="PRINTS" id="PR00260">
    <property type="entry name" value="CHEMTRNSDUCR"/>
</dbReference>
<evidence type="ECO:0000256" key="2">
    <source>
        <dbReference type="ARBA" id="ARBA00029447"/>
    </source>
</evidence>
<keyword evidence="5" id="KW-0812">Transmembrane</keyword>
<dbReference type="PANTHER" id="PTHR32089:SF112">
    <property type="entry name" value="LYSOZYME-LIKE PROTEIN-RELATED"/>
    <property type="match status" value="1"/>
</dbReference>
<feature type="transmembrane region" description="Helical" evidence="5">
    <location>
        <begin position="35"/>
        <end position="56"/>
    </location>
</feature>
<keyword evidence="1 3" id="KW-0807">Transducer</keyword>
<evidence type="ECO:0000313" key="8">
    <source>
        <dbReference type="Proteomes" id="UP000587760"/>
    </source>
</evidence>
<keyword evidence="5" id="KW-1133">Transmembrane helix</keyword>
<organism evidence="7 8">
    <name type="scientific">Spirochaeta isovalerica</name>
    <dbReference type="NCBI Taxonomy" id="150"/>
    <lineage>
        <taxon>Bacteria</taxon>
        <taxon>Pseudomonadati</taxon>
        <taxon>Spirochaetota</taxon>
        <taxon>Spirochaetia</taxon>
        <taxon>Spirochaetales</taxon>
        <taxon>Spirochaetaceae</taxon>
        <taxon>Spirochaeta</taxon>
    </lineage>
</organism>
<evidence type="ECO:0000259" key="6">
    <source>
        <dbReference type="PROSITE" id="PS50111"/>
    </source>
</evidence>
<dbReference type="AlphaFoldDB" id="A0A841RGE8"/>
<gene>
    <name evidence="7" type="ORF">HNR50_003278</name>
</gene>
<dbReference type="SUPFAM" id="SSF58104">
    <property type="entry name" value="Methyl-accepting chemotaxis protein (MCP) signaling domain"/>
    <property type="match status" value="1"/>
</dbReference>
<proteinExistence type="inferred from homology"/>
<dbReference type="InterPro" id="IPR004090">
    <property type="entry name" value="Chemotax_Me-accpt_rcpt"/>
</dbReference>
<protein>
    <submittedName>
        <fullName evidence="7">Methyl-accepting chemotaxis protein</fullName>
    </submittedName>
</protein>
<sequence length="594" mass="66575">MIIAKNRIRLLLSFLILILENLLVFVFLVPQNTELSLVAILVINPLSAFLVLFINLRYDRKDVNSIVSYLSQINGKNNIDLVKSFSGTDPDSDVGGKLNDFTTHLNSVFLDISRSTKKFNLFASDIFFSARHMSGQSIEQSEGMERIYGQVKLFQDSLSRLDRDISEILEQLSQSSHVYKGLAERSSDAAGNLLRLTQDTRSATEAADSGLVSIGQSADVVADLTGAMKNLERSMEHMSDQTSRVGHVIDNLEDIAERTHILATNASIEAARAGKSGQGFAVIASEVRKLSEYSRDSIQEVGLYLKETSQSINENNRYWKNGVERIHKVRNFGDEARSILGEISGKTQKLSDAMKDFQNQFEEQSRIIKENLAVAGRSQDRINGFAESLKEQSSGYEAILKDVRQASKGAEETSRTAQILSQLATYLKVGGKELLYAVKHVRFSKKRLLDQLGRKEERRGLLYNLEVFQGEKFIGHLGDLSLSGLLLYSDFNFELNCEVHAQVVFPLGFTDKSGIDIVFTPRRVEMDGNIYRLGCSMRLEKQDQLSEFSEMLERLTVTDSNELPGSEEIFEAGTPEELSDFEDPDDLELLEEPD</sequence>
<evidence type="ECO:0000256" key="4">
    <source>
        <dbReference type="SAM" id="MobiDB-lite"/>
    </source>
</evidence>
<dbReference type="Pfam" id="PF00015">
    <property type="entry name" value="MCPsignal"/>
    <property type="match status" value="1"/>
</dbReference>
<comment type="caution">
    <text evidence="7">The sequence shown here is derived from an EMBL/GenBank/DDBJ whole genome shotgun (WGS) entry which is preliminary data.</text>
</comment>
<dbReference type="GO" id="GO:0004888">
    <property type="term" value="F:transmembrane signaling receptor activity"/>
    <property type="evidence" value="ECO:0007669"/>
    <property type="project" value="InterPro"/>
</dbReference>
<comment type="similarity">
    <text evidence="2">Belongs to the methyl-accepting chemotaxis (MCP) protein family.</text>
</comment>
<evidence type="ECO:0000313" key="7">
    <source>
        <dbReference type="EMBL" id="MBB6481598.1"/>
    </source>
</evidence>
<accession>A0A841RGE8</accession>
<dbReference type="EMBL" id="JACHGJ010000007">
    <property type="protein sequence ID" value="MBB6481598.1"/>
    <property type="molecule type" value="Genomic_DNA"/>
</dbReference>
<feature type="transmembrane region" description="Helical" evidence="5">
    <location>
        <begin position="12"/>
        <end position="29"/>
    </location>
</feature>
<dbReference type="Gene3D" id="1.10.287.950">
    <property type="entry name" value="Methyl-accepting chemotaxis protein"/>
    <property type="match status" value="1"/>
</dbReference>
<dbReference type="GO" id="GO:0016020">
    <property type="term" value="C:membrane"/>
    <property type="evidence" value="ECO:0007669"/>
    <property type="project" value="InterPro"/>
</dbReference>
<name>A0A841RGE8_9SPIO</name>
<dbReference type="InterPro" id="IPR004089">
    <property type="entry name" value="MCPsignal_dom"/>
</dbReference>
<dbReference type="Proteomes" id="UP000587760">
    <property type="component" value="Unassembled WGS sequence"/>
</dbReference>
<reference evidence="7 8" key="1">
    <citation type="submission" date="2020-08" db="EMBL/GenBank/DDBJ databases">
        <title>Genomic Encyclopedia of Type Strains, Phase IV (KMG-IV): sequencing the most valuable type-strain genomes for metagenomic binning, comparative biology and taxonomic classification.</title>
        <authorList>
            <person name="Goeker M."/>
        </authorList>
    </citation>
    <scope>NUCLEOTIDE SEQUENCE [LARGE SCALE GENOMIC DNA]</scope>
    <source>
        <strain evidence="7 8">DSM 2461</strain>
    </source>
</reference>
<feature type="domain" description="Methyl-accepting transducer" evidence="6">
    <location>
        <begin position="143"/>
        <end position="379"/>
    </location>
</feature>
<keyword evidence="8" id="KW-1185">Reference proteome</keyword>
<feature type="compositionally biased region" description="Acidic residues" evidence="4">
    <location>
        <begin position="577"/>
        <end position="594"/>
    </location>
</feature>
<dbReference type="RefSeq" id="WP_184747838.1">
    <property type="nucleotide sequence ID" value="NZ_JACHGJ010000007.1"/>
</dbReference>
<dbReference type="GO" id="GO:0007165">
    <property type="term" value="P:signal transduction"/>
    <property type="evidence" value="ECO:0007669"/>
    <property type="project" value="UniProtKB-KW"/>
</dbReference>
<dbReference type="PROSITE" id="PS50111">
    <property type="entry name" value="CHEMOTAXIS_TRANSDUC_2"/>
    <property type="match status" value="1"/>
</dbReference>